<dbReference type="EMBL" id="HAEA01016149">
    <property type="protein sequence ID" value="SBQ44630.1"/>
    <property type="molecule type" value="Transcribed_RNA"/>
</dbReference>
<feature type="non-terminal residue" evidence="1">
    <location>
        <position position="1"/>
    </location>
</feature>
<dbReference type="AlphaFoldDB" id="A0A1A8EHS9"/>
<proteinExistence type="predicted"/>
<evidence type="ECO:0000313" key="1">
    <source>
        <dbReference type="EMBL" id="SBQ44630.1"/>
    </source>
</evidence>
<organism evidence="1">
    <name type="scientific">Nothobranchius kadleci</name>
    <name type="common">African annual killifish</name>
    <dbReference type="NCBI Taxonomy" id="1051664"/>
    <lineage>
        <taxon>Eukaryota</taxon>
        <taxon>Metazoa</taxon>
        <taxon>Chordata</taxon>
        <taxon>Craniata</taxon>
        <taxon>Vertebrata</taxon>
        <taxon>Euteleostomi</taxon>
        <taxon>Actinopterygii</taxon>
        <taxon>Neopterygii</taxon>
        <taxon>Teleostei</taxon>
        <taxon>Neoteleostei</taxon>
        <taxon>Acanthomorphata</taxon>
        <taxon>Ovalentaria</taxon>
        <taxon>Atherinomorphae</taxon>
        <taxon>Cyprinodontiformes</taxon>
        <taxon>Nothobranchiidae</taxon>
        <taxon>Nothobranchius</taxon>
    </lineage>
</organism>
<reference evidence="1" key="2">
    <citation type="submission" date="2016-06" db="EMBL/GenBank/DDBJ databases">
        <title>The genome of a short-lived fish provides insights into sex chromosome evolution and the genetic control of aging.</title>
        <authorList>
            <person name="Reichwald K."/>
            <person name="Felder M."/>
            <person name="Petzold A."/>
            <person name="Koch P."/>
            <person name="Groth M."/>
            <person name="Platzer M."/>
        </authorList>
    </citation>
    <scope>NUCLEOTIDE SEQUENCE</scope>
    <source>
        <tissue evidence="1">Brain</tissue>
    </source>
</reference>
<gene>
    <name evidence="1" type="primary">Nfu_g_1_009950</name>
</gene>
<name>A0A1A8EHS9_NOTKA</name>
<feature type="non-terminal residue" evidence="1">
    <location>
        <position position="46"/>
    </location>
</feature>
<reference evidence="1" key="1">
    <citation type="submission" date="2016-05" db="EMBL/GenBank/DDBJ databases">
        <authorList>
            <person name="Lavstsen T."/>
            <person name="Jespersen J.S."/>
        </authorList>
    </citation>
    <scope>NUCLEOTIDE SEQUENCE</scope>
    <source>
        <tissue evidence="1">Brain</tissue>
    </source>
</reference>
<protein>
    <submittedName>
        <fullName evidence="1">Uncharacterized protein</fullName>
    </submittedName>
</protein>
<accession>A0A1A8EHS9</accession>
<sequence>CRKPRNGNQKKEPRMDLKERTKVNGYQGVTFPTFYLSKDNLSFMLS</sequence>